<evidence type="ECO:0000313" key="9">
    <source>
        <dbReference type="Proteomes" id="UP000639772"/>
    </source>
</evidence>
<comment type="caution">
    <text evidence="8">The sequence shown here is derived from an EMBL/GenBank/DDBJ whole genome shotgun (WGS) entry which is preliminary data.</text>
</comment>
<dbReference type="Proteomes" id="UP000639772">
    <property type="component" value="Chromosome 6"/>
</dbReference>
<keyword evidence="3" id="KW-0963">Cytoplasm</keyword>
<protein>
    <recommendedName>
        <fullName evidence="7">BRO1 domain-containing protein</fullName>
    </recommendedName>
</protein>
<dbReference type="Gene3D" id="1.25.40.280">
    <property type="entry name" value="alix/aip1 like domains"/>
    <property type="match status" value="1"/>
</dbReference>
<dbReference type="PROSITE" id="PS51180">
    <property type="entry name" value="BRO1"/>
    <property type="match status" value="1"/>
</dbReference>
<dbReference type="Gene3D" id="1.20.140.50">
    <property type="entry name" value="alix/aip1 like domains"/>
    <property type="match status" value="1"/>
</dbReference>
<dbReference type="GO" id="GO:0005768">
    <property type="term" value="C:endosome"/>
    <property type="evidence" value="ECO:0007669"/>
    <property type="project" value="UniProtKB-SubCell"/>
</dbReference>
<evidence type="ECO:0000259" key="7">
    <source>
        <dbReference type="PROSITE" id="PS51180"/>
    </source>
</evidence>
<dbReference type="Pfam" id="PF13949">
    <property type="entry name" value="ALIX_LYPXL_bnd"/>
    <property type="match status" value="1"/>
</dbReference>
<sequence>MAASIANVMLALHEKKTTSVDLYRPLRHYIAANFSEREAQMAEDDLDSVRQMRSDIEKPPDPSLESRRDLLMSYFRALALIEPRFPISPDRSHVNTVTFIWYDAFKPSKKASLQSIHLEKSAVLFNIGSVQSQIALSADRASPAGLKLACNAFQAAAGSFAMLREAVAPKLATVGGGTVDLSVECAGVLERLMLAQAQECFFEKVIADAKPPGLCSKVARQVGLFYEEAYAGLNTAPLNQHFERTWVSHVQLKAAQFYAEACYRCSLELHDKEEIADEIARLKIGINALIDAKKSAKGVAAPLLDAVSRLESHMNQNLERAIKENDRVYLMRVPQAASLTTLPAASLVKSMPMADVLDASKERLFSNIVPDNSTKSLSRYTEMVDDIIRTQAEKLQQESEITRVKLKDMELPDSILALEGSFSLPMDLKEDVEAVQISGGPLGLEDELQQLRDLRRVNQELLVQTEELLQKEANEDTQFRTQFGTRWTRPQSSTLTKNLLDRLNRFAANLKQAAESDARIERAIRDNFSLLEILNHKPIEAALPSLARPIMSLDSNEDAVVGALKQSLRQLENLGAQRAGLEDMLKEMKRKDDILPKLLAISGSHDDLFKKEIAKYDSICGEITQNIEAQKQLLLQIQAQNDEFAAIFNLEDYKVARDKCCKQIAAAVAKYREIKENINEGMKFYVTLQDAVNNIKQQCSDFVMTRNIQSRDMLEEVQRQVAGLSFSSGQPSLPRSMPQPPDAQPTIRPSHIPPPYQHLPNEQQPRPGFSNPYTNFPQQQQQPPPYRVPGPQYPPHANQTSGHDFAQPAYPGWRGPYYNMHPQQTTPGPPSSYSAPPQYHPHQGGYYRPQ</sequence>
<organism evidence="8 9">
    <name type="scientific">Vanilla planifolia</name>
    <name type="common">Vanilla</name>
    <dbReference type="NCBI Taxonomy" id="51239"/>
    <lineage>
        <taxon>Eukaryota</taxon>
        <taxon>Viridiplantae</taxon>
        <taxon>Streptophyta</taxon>
        <taxon>Embryophyta</taxon>
        <taxon>Tracheophyta</taxon>
        <taxon>Spermatophyta</taxon>
        <taxon>Magnoliopsida</taxon>
        <taxon>Liliopsida</taxon>
        <taxon>Asparagales</taxon>
        <taxon>Orchidaceae</taxon>
        <taxon>Vanilloideae</taxon>
        <taxon>Vanilleae</taxon>
        <taxon>Vanilla</taxon>
    </lineage>
</organism>
<gene>
    <name evidence="8" type="ORF">HPP92_012713</name>
</gene>
<feature type="compositionally biased region" description="Polar residues" evidence="6">
    <location>
        <begin position="821"/>
        <end position="835"/>
    </location>
</feature>
<dbReference type="Pfam" id="PF03097">
    <property type="entry name" value="BRO1"/>
    <property type="match status" value="1"/>
</dbReference>
<name>A0A835QSP0_VANPL</name>
<comment type="subcellular location">
    <subcellularLocation>
        <location evidence="2">Cytoplasm</location>
    </subcellularLocation>
    <subcellularLocation>
        <location evidence="1">Endosome</location>
    </subcellularLocation>
</comment>
<feature type="domain" description="BRO1" evidence="7">
    <location>
        <begin position="8"/>
        <end position="411"/>
    </location>
</feature>
<dbReference type="Gene3D" id="1.20.120.560">
    <property type="entry name" value="alix/aip1 in complex with the ypdl late domain"/>
    <property type="match status" value="1"/>
</dbReference>
<dbReference type="AlphaFoldDB" id="A0A835QSP0"/>
<dbReference type="CDD" id="cd09238">
    <property type="entry name" value="V_Alix_like_1"/>
    <property type="match status" value="1"/>
</dbReference>
<evidence type="ECO:0000313" key="8">
    <source>
        <dbReference type="EMBL" id="KAG0477994.1"/>
    </source>
</evidence>
<evidence type="ECO:0000256" key="4">
    <source>
        <dbReference type="ARBA" id="ARBA00022753"/>
    </source>
</evidence>
<dbReference type="EMBL" id="JADCNM010000006">
    <property type="protein sequence ID" value="KAG0477994.1"/>
    <property type="molecule type" value="Genomic_DNA"/>
</dbReference>
<dbReference type="InterPro" id="IPR025304">
    <property type="entry name" value="ALIX_V_dom"/>
</dbReference>
<feature type="coiled-coil region" evidence="5">
    <location>
        <begin position="444"/>
        <end position="474"/>
    </location>
</feature>
<evidence type="ECO:0000256" key="2">
    <source>
        <dbReference type="ARBA" id="ARBA00004496"/>
    </source>
</evidence>
<dbReference type="SMART" id="SM01041">
    <property type="entry name" value="BRO1"/>
    <property type="match status" value="1"/>
</dbReference>
<feature type="compositionally biased region" description="Pro residues" evidence="6">
    <location>
        <begin position="782"/>
        <end position="794"/>
    </location>
</feature>
<dbReference type="InterPro" id="IPR038499">
    <property type="entry name" value="BRO1_sf"/>
</dbReference>
<evidence type="ECO:0000256" key="3">
    <source>
        <dbReference type="ARBA" id="ARBA00022490"/>
    </source>
</evidence>
<dbReference type="InterPro" id="IPR004328">
    <property type="entry name" value="BRO1_dom"/>
</dbReference>
<keyword evidence="5" id="KW-0175">Coiled coil</keyword>
<feature type="region of interest" description="Disordered" evidence="6">
    <location>
        <begin position="726"/>
        <end position="850"/>
    </location>
</feature>
<reference evidence="8 9" key="1">
    <citation type="journal article" date="2020" name="Nat. Food">
        <title>A phased Vanilla planifolia genome enables genetic improvement of flavour and production.</title>
        <authorList>
            <person name="Hasing T."/>
            <person name="Tang H."/>
            <person name="Brym M."/>
            <person name="Khazi F."/>
            <person name="Huang T."/>
            <person name="Chambers A.H."/>
        </authorList>
    </citation>
    <scope>NUCLEOTIDE SEQUENCE [LARGE SCALE GENOMIC DNA]</scope>
    <source>
        <tissue evidence="8">Leaf</tissue>
    </source>
</reference>
<evidence type="ECO:0000256" key="1">
    <source>
        <dbReference type="ARBA" id="ARBA00004177"/>
    </source>
</evidence>
<dbReference type="PANTHER" id="PTHR23030">
    <property type="entry name" value="PCD6 INTERACTING PROTEIN-RELATED"/>
    <property type="match status" value="1"/>
</dbReference>
<dbReference type="GO" id="GO:0043328">
    <property type="term" value="P:protein transport to vacuole involved in ubiquitin-dependent protein catabolic process via the multivesicular body sorting pathway"/>
    <property type="evidence" value="ECO:0007669"/>
    <property type="project" value="TreeGrafter"/>
</dbReference>
<dbReference type="OrthoDB" id="64867at2759"/>
<accession>A0A835QSP0</accession>
<keyword evidence="4" id="KW-0967">Endosome</keyword>
<feature type="coiled-coil region" evidence="5">
    <location>
        <begin position="564"/>
        <end position="591"/>
    </location>
</feature>
<evidence type="ECO:0000256" key="6">
    <source>
        <dbReference type="SAM" id="MobiDB-lite"/>
    </source>
</evidence>
<dbReference type="PANTHER" id="PTHR23030:SF30">
    <property type="entry name" value="TYROSINE-PROTEIN PHOSPHATASE NON-RECEPTOR TYPE 23"/>
    <property type="match status" value="1"/>
</dbReference>
<proteinExistence type="predicted"/>
<evidence type="ECO:0000256" key="5">
    <source>
        <dbReference type="SAM" id="Coils"/>
    </source>
</evidence>
<dbReference type="CDD" id="cd09246">
    <property type="entry name" value="BRO1_Alix_like_1"/>
    <property type="match status" value="1"/>
</dbReference>